<dbReference type="Proteomes" id="UP000625711">
    <property type="component" value="Unassembled WGS sequence"/>
</dbReference>
<dbReference type="AlphaFoldDB" id="A0A834HZE6"/>
<keyword evidence="2" id="KW-1185">Reference proteome</keyword>
<dbReference type="EMBL" id="JAACXV010014200">
    <property type="protein sequence ID" value="KAF7269632.1"/>
    <property type="molecule type" value="Genomic_DNA"/>
</dbReference>
<evidence type="ECO:0000313" key="1">
    <source>
        <dbReference type="EMBL" id="KAF7269632.1"/>
    </source>
</evidence>
<comment type="caution">
    <text evidence="1">The sequence shown here is derived from an EMBL/GenBank/DDBJ whole genome shotgun (WGS) entry which is preliminary data.</text>
</comment>
<reference evidence="1" key="1">
    <citation type="submission" date="2020-08" db="EMBL/GenBank/DDBJ databases">
        <title>Genome sequencing and assembly of the red palm weevil Rhynchophorus ferrugineus.</title>
        <authorList>
            <person name="Dias G.B."/>
            <person name="Bergman C.M."/>
            <person name="Manee M."/>
        </authorList>
    </citation>
    <scope>NUCLEOTIDE SEQUENCE</scope>
    <source>
        <strain evidence="1">AA-2017</strain>
        <tissue evidence="1">Whole larva</tissue>
    </source>
</reference>
<name>A0A834HZE6_RHYFE</name>
<protein>
    <submittedName>
        <fullName evidence="1">Uncharacterized protein</fullName>
    </submittedName>
</protein>
<proteinExistence type="predicted"/>
<organism evidence="1 2">
    <name type="scientific">Rhynchophorus ferrugineus</name>
    <name type="common">Red palm weevil</name>
    <name type="synonym">Curculio ferrugineus</name>
    <dbReference type="NCBI Taxonomy" id="354439"/>
    <lineage>
        <taxon>Eukaryota</taxon>
        <taxon>Metazoa</taxon>
        <taxon>Ecdysozoa</taxon>
        <taxon>Arthropoda</taxon>
        <taxon>Hexapoda</taxon>
        <taxon>Insecta</taxon>
        <taxon>Pterygota</taxon>
        <taxon>Neoptera</taxon>
        <taxon>Endopterygota</taxon>
        <taxon>Coleoptera</taxon>
        <taxon>Polyphaga</taxon>
        <taxon>Cucujiformia</taxon>
        <taxon>Curculionidae</taxon>
        <taxon>Dryophthorinae</taxon>
        <taxon>Rhynchophorus</taxon>
    </lineage>
</organism>
<accession>A0A834HZE6</accession>
<evidence type="ECO:0000313" key="2">
    <source>
        <dbReference type="Proteomes" id="UP000625711"/>
    </source>
</evidence>
<gene>
    <name evidence="1" type="ORF">GWI33_017315</name>
</gene>
<sequence length="82" mass="9741">MKRCRWISTGADEEPPERVPFLDRDDCSMISLEWSSKQSNWSRMDIKSRIVYVTICSARFNDDTFLDRVNMINTNKAERETF</sequence>